<dbReference type="RefSeq" id="WP_063673635.1">
    <property type="nucleotide sequence ID" value="NZ_CP014841.1"/>
</dbReference>
<proteinExistence type="predicted"/>
<dbReference type="EMBL" id="CP014841">
    <property type="protein sequence ID" value="AND70625.1"/>
    <property type="molecule type" value="Genomic_DNA"/>
</dbReference>
<evidence type="ECO:0000313" key="1">
    <source>
        <dbReference type="EMBL" id="AND70625.1"/>
    </source>
</evidence>
<dbReference type="OrthoDB" id="6190309at2"/>
<evidence type="ECO:0000313" key="2">
    <source>
        <dbReference type="Proteomes" id="UP000077255"/>
    </source>
</evidence>
<sequence length="305" mass="33351">MSDLPARSGQAIRGHYRLVGALEAIASTLRLQLTLADATGSVLGFVWPEHRPAVELPGIGSAVDVHATVRLHEGRAQLCIASMRPLTVEAVSCATDLMADLHHSGGYLPLRALETGLPDPLRPFLQRVLLDPGIGARLATCRASARHHHADVGGLLRHSLESLDLIAAIVRRTLPGDADSVGIAQLGYFLHDVGKIWTVGADRRPPYHHVIRHETHNLLLLAEHLAWLRDRRPDLHAGLVYVLEYLSLPASARPRPRYFPAEVVVQFDQWSAAGFSRRDLRALIAPVGQSSYRPRASHTRAPSSS</sequence>
<name>A0A169GXD2_9GAMM</name>
<gene>
    <name evidence="1" type="ORF">ATSB10_31710</name>
</gene>
<protein>
    <recommendedName>
        <fullName evidence="3">HD/PDEase domain-containing protein</fullName>
    </recommendedName>
</protein>
<dbReference type="AlphaFoldDB" id="A0A169GXD2"/>
<evidence type="ECO:0008006" key="3">
    <source>
        <dbReference type="Google" id="ProtNLM"/>
    </source>
</evidence>
<reference evidence="1 2" key="1">
    <citation type="submission" date="2016-02" db="EMBL/GenBank/DDBJ databases">
        <title>Complete genome sequencing and analysis of ATSB10, Dyella thiooxydans isolated from rhizosphere soil of sunflower (Helianthus annuus L.).</title>
        <authorList>
            <person name="Lee Y."/>
            <person name="Hwangbo K."/>
            <person name="Chung H."/>
            <person name="Yoo J."/>
            <person name="Kim K.Y."/>
            <person name="Sa T.M."/>
            <person name="Um Y."/>
            <person name="Madhaiyan M."/>
        </authorList>
    </citation>
    <scope>NUCLEOTIDE SEQUENCE [LARGE SCALE GENOMIC DNA]</scope>
    <source>
        <strain evidence="1 2">ATSB10</strain>
    </source>
</reference>
<dbReference type="Proteomes" id="UP000077255">
    <property type="component" value="Chromosome"/>
</dbReference>
<accession>A0A169GXD2</accession>
<dbReference type="PATRIC" id="fig|445710.3.peg.3170"/>
<keyword evidence="2" id="KW-1185">Reference proteome</keyword>
<organism evidence="1 2">
    <name type="scientific">Dyella thiooxydans</name>
    <dbReference type="NCBI Taxonomy" id="445710"/>
    <lineage>
        <taxon>Bacteria</taxon>
        <taxon>Pseudomonadati</taxon>
        <taxon>Pseudomonadota</taxon>
        <taxon>Gammaproteobacteria</taxon>
        <taxon>Lysobacterales</taxon>
        <taxon>Rhodanobacteraceae</taxon>
        <taxon>Dyella</taxon>
    </lineage>
</organism>
<dbReference type="STRING" id="445710.ATSB10_31710"/>
<dbReference type="KEGG" id="dtx:ATSB10_31710"/>